<gene>
    <name evidence="2" type="ORF">T190607A01A_50028</name>
</gene>
<dbReference type="Proteomes" id="UP001497416">
    <property type="component" value="Unassembled WGS sequence"/>
</dbReference>
<evidence type="ECO:0000313" key="2">
    <source>
        <dbReference type="EMBL" id="CAL2092570.1"/>
    </source>
</evidence>
<dbReference type="RefSeq" id="WP_348713388.1">
    <property type="nucleotide sequence ID" value="NZ_CAXIXY010000007.1"/>
</dbReference>
<organism evidence="2 3">
    <name type="scientific">Tenacibaculum platacis</name>
    <dbReference type="NCBI Taxonomy" id="3137852"/>
    <lineage>
        <taxon>Bacteria</taxon>
        <taxon>Pseudomonadati</taxon>
        <taxon>Bacteroidota</taxon>
        <taxon>Flavobacteriia</taxon>
        <taxon>Flavobacteriales</taxon>
        <taxon>Flavobacteriaceae</taxon>
        <taxon>Tenacibaculum</taxon>
    </lineage>
</organism>
<name>A0ABP1EWR2_9FLAO</name>
<reference evidence="2 3" key="1">
    <citation type="submission" date="2024-05" db="EMBL/GenBank/DDBJ databases">
        <authorList>
            <person name="Duchaud E."/>
        </authorList>
    </citation>
    <scope>NUCLEOTIDE SEQUENCE [LARGE SCALE GENOMIC DNA]</scope>
    <source>
        <strain evidence="2">Ena-SAMPLE-TAB-13-05-2024-13:56:06:370-140302</strain>
    </source>
</reference>
<proteinExistence type="predicted"/>
<feature type="region of interest" description="Disordered" evidence="1">
    <location>
        <begin position="135"/>
        <end position="158"/>
    </location>
</feature>
<evidence type="ECO:0000313" key="3">
    <source>
        <dbReference type="Proteomes" id="UP001497416"/>
    </source>
</evidence>
<sequence length="158" mass="18222">MAQGFIVFKDRSCFAVRWTGYDEIIRIVARELYNIDKGEDLANWLLTIVPRVHHSLDKESNQWGTGFINPETNEMFIGKELDLRSLTPANQTLFWDALQLGYDKLSRFKEDYSSLNPSLILELLKRKEIVEKGGDPLSHSDLSSLVDEEFEEQGPGWK</sequence>
<comment type="caution">
    <text evidence="2">The sequence shown here is derived from an EMBL/GenBank/DDBJ whole genome shotgun (WGS) entry which is preliminary data.</text>
</comment>
<dbReference type="EMBL" id="CAXIXY010000007">
    <property type="protein sequence ID" value="CAL2092570.1"/>
    <property type="molecule type" value="Genomic_DNA"/>
</dbReference>
<accession>A0ABP1EWR2</accession>
<protein>
    <submittedName>
        <fullName evidence="2">Uncharacterized protein</fullName>
    </submittedName>
</protein>
<keyword evidence="3" id="KW-1185">Reference proteome</keyword>
<evidence type="ECO:0000256" key="1">
    <source>
        <dbReference type="SAM" id="MobiDB-lite"/>
    </source>
</evidence>